<dbReference type="GO" id="GO:0047343">
    <property type="term" value="F:glucose-1-phosphate cytidylyltransferase activity"/>
    <property type="evidence" value="ECO:0007669"/>
    <property type="project" value="InterPro"/>
</dbReference>
<feature type="domain" description="Nucleotidyl transferase" evidence="1">
    <location>
        <begin position="5"/>
        <end position="160"/>
    </location>
</feature>
<reference evidence="2" key="1">
    <citation type="submission" date="2018-05" db="EMBL/GenBank/DDBJ databases">
        <authorList>
            <person name="Lanie J.A."/>
            <person name="Ng W.-L."/>
            <person name="Kazmierczak K.M."/>
            <person name="Andrzejewski T.M."/>
            <person name="Davidsen T.M."/>
            <person name="Wayne K.J."/>
            <person name="Tettelin H."/>
            <person name="Glass J.I."/>
            <person name="Rusch D."/>
            <person name="Podicherti R."/>
            <person name="Tsui H.-C.T."/>
            <person name="Winkler M.E."/>
        </authorList>
    </citation>
    <scope>NUCLEOTIDE SEQUENCE</scope>
</reference>
<accession>A0A383F3X1</accession>
<evidence type="ECO:0000313" key="2">
    <source>
        <dbReference type="EMBL" id="SVE63827.1"/>
    </source>
</evidence>
<organism evidence="2">
    <name type="scientific">marine metagenome</name>
    <dbReference type="NCBI Taxonomy" id="408172"/>
    <lineage>
        <taxon>unclassified sequences</taxon>
        <taxon>metagenomes</taxon>
        <taxon>ecological metagenomes</taxon>
    </lineage>
</organism>
<dbReference type="AlphaFoldDB" id="A0A383F3X1"/>
<dbReference type="SUPFAM" id="SSF53448">
    <property type="entry name" value="Nucleotide-diphospho-sugar transferases"/>
    <property type="match status" value="1"/>
</dbReference>
<dbReference type="CDD" id="cd04181">
    <property type="entry name" value="NTP_transferase"/>
    <property type="match status" value="1"/>
</dbReference>
<dbReference type="InterPro" id="IPR005835">
    <property type="entry name" value="NTP_transferase_dom"/>
</dbReference>
<feature type="non-terminal residue" evidence="2">
    <location>
        <position position="196"/>
    </location>
</feature>
<protein>
    <recommendedName>
        <fullName evidence="1">Nucleotidyl transferase domain-containing protein</fullName>
    </recommendedName>
</protein>
<dbReference type="Pfam" id="PF00483">
    <property type="entry name" value="NTP_transferase"/>
    <property type="match status" value="1"/>
</dbReference>
<dbReference type="InterPro" id="IPR013446">
    <property type="entry name" value="G1P_cyt_trans-like"/>
</dbReference>
<dbReference type="EMBL" id="UINC01231337">
    <property type="protein sequence ID" value="SVE63827.1"/>
    <property type="molecule type" value="Genomic_DNA"/>
</dbReference>
<evidence type="ECO:0000259" key="1">
    <source>
        <dbReference type="Pfam" id="PF00483"/>
    </source>
</evidence>
<gene>
    <name evidence="2" type="ORF">METZ01_LOCUS516681</name>
</gene>
<dbReference type="Gene3D" id="3.90.550.10">
    <property type="entry name" value="Spore Coat Polysaccharide Biosynthesis Protein SpsA, Chain A"/>
    <property type="match status" value="1"/>
</dbReference>
<sequence>MIIAILCGGKGRRLRPFTEEIPKTLVTLNGKPLLDYNLELFSSKKLNNFILCIGYKGDRIREHIGRKNPTNTNYQVTFSDAGENASMLKRIYHLKKEVEEMALVIYGDTLTNIDVDDLKKHHIEKGRAVTIVVASIQNPFGLVSFNDEGVAESFEEKPFFNYYIGMFLLSKWAFDYIDDELLRKPDGEGLVSFFNR</sequence>
<dbReference type="PANTHER" id="PTHR47183">
    <property type="entry name" value="GLUCOSE-1-PHOSPHATE CYTIDYLYLTRANSFERASE-RELATED"/>
    <property type="match status" value="1"/>
</dbReference>
<name>A0A383F3X1_9ZZZZ</name>
<dbReference type="InterPro" id="IPR029044">
    <property type="entry name" value="Nucleotide-diphossugar_trans"/>
</dbReference>
<proteinExistence type="predicted"/>